<name>A0A8S9ZQD1_9BILA</name>
<dbReference type="Proteomes" id="UP000605970">
    <property type="component" value="Unassembled WGS sequence"/>
</dbReference>
<comment type="caution">
    <text evidence="1">The sequence shown here is derived from an EMBL/GenBank/DDBJ whole genome shotgun (WGS) entry which is preliminary data.</text>
</comment>
<accession>A0A8S9ZQD1</accession>
<keyword evidence="2" id="KW-1185">Reference proteome</keyword>
<reference evidence="1" key="1">
    <citation type="journal article" date="2020" name="Ecol. Evol.">
        <title>Genome structure and content of the rice root-knot nematode (Meloidogyne graminicola).</title>
        <authorList>
            <person name="Phan N.T."/>
            <person name="Danchin E.G.J."/>
            <person name="Klopp C."/>
            <person name="Perfus-Barbeoch L."/>
            <person name="Kozlowski D.K."/>
            <person name="Koutsovoulos G.D."/>
            <person name="Lopez-Roques C."/>
            <person name="Bouchez O."/>
            <person name="Zahm M."/>
            <person name="Besnard G."/>
            <person name="Bellafiore S."/>
        </authorList>
    </citation>
    <scope>NUCLEOTIDE SEQUENCE</scope>
    <source>
        <strain evidence="1">VN-18</strain>
    </source>
</reference>
<gene>
    <name evidence="1" type="ORF">Mgra_00005172</name>
</gene>
<dbReference type="EMBL" id="JABEBT010000043">
    <property type="protein sequence ID" value="KAF7635348.1"/>
    <property type="molecule type" value="Genomic_DNA"/>
</dbReference>
<protein>
    <submittedName>
        <fullName evidence="1">Uncharacterized protein</fullName>
    </submittedName>
</protein>
<evidence type="ECO:0000313" key="2">
    <source>
        <dbReference type="Proteomes" id="UP000605970"/>
    </source>
</evidence>
<organism evidence="1 2">
    <name type="scientific">Meloidogyne graminicola</name>
    <dbReference type="NCBI Taxonomy" id="189291"/>
    <lineage>
        <taxon>Eukaryota</taxon>
        <taxon>Metazoa</taxon>
        <taxon>Ecdysozoa</taxon>
        <taxon>Nematoda</taxon>
        <taxon>Chromadorea</taxon>
        <taxon>Rhabditida</taxon>
        <taxon>Tylenchina</taxon>
        <taxon>Tylenchomorpha</taxon>
        <taxon>Tylenchoidea</taxon>
        <taxon>Meloidogynidae</taxon>
        <taxon>Meloidogyninae</taxon>
        <taxon>Meloidogyne</taxon>
    </lineage>
</organism>
<sequence>MLYILRICRSYFIIKIFVNKTRINKNKKKGHFPSLHSFEQQLNPSARFHPPLHLVPFGSQAKHVPLPHFACLHDKPGSQSSLSALHFSFIFLASLNLNNKVLFDIIRFVTTFFLGIRGFRDL</sequence>
<proteinExistence type="predicted"/>
<evidence type="ECO:0000313" key="1">
    <source>
        <dbReference type="EMBL" id="KAF7635348.1"/>
    </source>
</evidence>
<dbReference type="AlphaFoldDB" id="A0A8S9ZQD1"/>